<accession>A0AAE6TBM4</accession>
<reference evidence="1" key="1">
    <citation type="submission" date="2018-05" db="EMBL/GenBank/DDBJ databases">
        <title>Complete genome sequnece of Akkermansia muciniphila EB-AMDK-40.</title>
        <authorList>
            <person name="Nam Y.-D."/>
            <person name="Chung W.-H."/>
            <person name="Park Y.S."/>
            <person name="Kang J."/>
        </authorList>
    </citation>
    <scope>NUCLEOTIDE SEQUENCE</scope>
    <source>
        <strain evidence="1">EB-AMDK-40</strain>
    </source>
</reference>
<name>A0AAE6TBM4_9BACT</name>
<dbReference type="RefSeq" id="WP_102721816.1">
    <property type="nucleotide sequence ID" value="NZ_CP029701.1"/>
</dbReference>
<dbReference type="Proteomes" id="UP000642553">
    <property type="component" value="Chromosome"/>
</dbReference>
<evidence type="ECO:0000313" key="2">
    <source>
        <dbReference type="Proteomes" id="UP000642553"/>
    </source>
</evidence>
<dbReference type="AlphaFoldDB" id="A0AAE6TBM4"/>
<dbReference type="EMBL" id="CP029701">
    <property type="protein sequence ID" value="QHV63637.1"/>
    <property type="molecule type" value="Genomic_DNA"/>
</dbReference>
<organism evidence="1 2">
    <name type="scientific">Akkermansia massiliensis</name>
    <dbReference type="NCBI Taxonomy" id="2927224"/>
    <lineage>
        <taxon>Bacteria</taxon>
        <taxon>Pseudomonadati</taxon>
        <taxon>Verrucomicrobiota</taxon>
        <taxon>Verrucomicrobiia</taxon>
        <taxon>Verrucomicrobiales</taxon>
        <taxon>Akkermansiaceae</taxon>
        <taxon>Akkermansia</taxon>
    </lineage>
</organism>
<protein>
    <submittedName>
        <fullName evidence="1">Uncharacterized protein</fullName>
    </submittedName>
</protein>
<evidence type="ECO:0000313" key="1">
    <source>
        <dbReference type="EMBL" id="QHV63637.1"/>
    </source>
</evidence>
<sequence length="189" mass="21558">MAKIEKNMIEALLARPTSKQVLAFEGVFLEDLNDYVKWAIDSLHNSLGEEMDEALLLLSSHFGEPSINYFELKDDLRAFASAARIIPPKGKDAVRLYCLGCLQDVVCGLKGGVESEKDMLQHLSDLLGNYTGVDEFGLIPEMEYHWWHLQQGESHDDIVGDFCREAERLVHLLHVKLHREGEYWKITVE</sequence>
<gene>
    <name evidence="1" type="ORF">DMI76_09780</name>
</gene>
<proteinExistence type="predicted"/>